<feature type="coiled-coil region" evidence="2">
    <location>
        <begin position="129"/>
        <end position="163"/>
    </location>
</feature>
<dbReference type="Pfam" id="PF00098">
    <property type="entry name" value="zf-CCHC"/>
    <property type="match status" value="1"/>
</dbReference>
<name>A0ABQ5F794_9ASTR</name>
<keyword evidence="6" id="KW-1185">Reference proteome</keyword>
<evidence type="ECO:0000313" key="5">
    <source>
        <dbReference type="EMBL" id="GJT59039.1"/>
    </source>
</evidence>
<keyword evidence="2" id="KW-0175">Coiled coil</keyword>
<dbReference type="PROSITE" id="PS50158">
    <property type="entry name" value="ZF_CCHC"/>
    <property type="match status" value="1"/>
</dbReference>
<organism evidence="5 6">
    <name type="scientific">Tanacetum coccineum</name>
    <dbReference type="NCBI Taxonomy" id="301880"/>
    <lineage>
        <taxon>Eukaryota</taxon>
        <taxon>Viridiplantae</taxon>
        <taxon>Streptophyta</taxon>
        <taxon>Embryophyta</taxon>
        <taxon>Tracheophyta</taxon>
        <taxon>Spermatophyta</taxon>
        <taxon>Magnoliopsida</taxon>
        <taxon>eudicotyledons</taxon>
        <taxon>Gunneridae</taxon>
        <taxon>Pentapetalae</taxon>
        <taxon>asterids</taxon>
        <taxon>campanulids</taxon>
        <taxon>Asterales</taxon>
        <taxon>Asteraceae</taxon>
        <taxon>Asteroideae</taxon>
        <taxon>Anthemideae</taxon>
        <taxon>Anthemidinae</taxon>
        <taxon>Tanacetum</taxon>
    </lineage>
</organism>
<dbReference type="EMBL" id="BQNB010017073">
    <property type="protein sequence ID" value="GJT59039.1"/>
    <property type="molecule type" value="Genomic_DNA"/>
</dbReference>
<feature type="region of interest" description="Disordered" evidence="3">
    <location>
        <begin position="1"/>
        <end position="21"/>
    </location>
</feature>
<proteinExistence type="predicted"/>
<evidence type="ECO:0000256" key="2">
    <source>
        <dbReference type="SAM" id="Coils"/>
    </source>
</evidence>
<evidence type="ECO:0000256" key="3">
    <source>
        <dbReference type="SAM" id="MobiDB-lite"/>
    </source>
</evidence>
<dbReference type="SUPFAM" id="SSF57756">
    <property type="entry name" value="Retrovirus zinc finger-like domains"/>
    <property type="match status" value="1"/>
</dbReference>
<reference evidence="5" key="1">
    <citation type="journal article" date="2022" name="Int. J. Mol. Sci.">
        <title>Draft Genome of Tanacetum Coccineum: Genomic Comparison of Closely Related Tanacetum-Family Plants.</title>
        <authorList>
            <person name="Yamashiro T."/>
            <person name="Shiraishi A."/>
            <person name="Nakayama K."/>
            <person name="Satake H."/>
        </authorList>
    </citation>
    <scope>NUCLEOTIDE SEQUENCE</scope>
</reference>
<keyword evidence="1" id="KW-0479">Metal-binding</keyword>
<reference evidence="5" key="2">
    <citation type="submission" date="2022-01" db="EMBL/GenBank/DDBJ databases">
        <authorList>
            <person name="Yamashiro T."/>
            <person name="Shiraishi A."/>
            <person name="Satake H."/>
            <person name="Nakayama K."/>
        </authorList>
    </citation>
    <scope>NUCLEOTIDE SEQUENCE</scope>
</reference>
<feature type="coiled-coil region" evidence="2">
    <location>
        <begin position="206"/>
        <end position="240"/>
    </location>
</feature>
<feature type="compositionally biased region" description="Polar residues" evidence="3">
    <location>
        <begin position="7"/>
        <end position="17"/>
    </location>
</feature>
<evidence type="ECO:0000259" key="4">
    <source>
        <dbReference type="PROSITE" id="PS50158"/>
    </source>
</evidence>
<comment type="caution">
    <text evidence="5">The sequence shown here is derived from an EMBL/GenBank/DDBJ whole genome shotgun (WGS) entry which is preliminary data.</text>
</comment>
<dbReference type="InterPro" id="IPR036875">
    <property type="entry name" value="Znf_CCHC_sf"/>
</dbReference>
<protein>
    <submittedName>
        <fullName evidence="5">Retrovirus-related pol polyprotein from transposon TNT 1-94</fullName>
    </submittedName>
</protein>
<accession>A0ABQ5F794</accession>
<sequence>MQADRVNIQSRNSGNDGRNTRRSYVQEEIIEGNNVQNDVGNTQRTLRTTSSGSAANVQCYNCSEKGHYARNCPKPKVQDSKYFMEQMLLAKQDEAGVTLTDEQNDFLVADATRMEEIEELTSYELEKLARNAYKEAEKQQINAKKVKQQNKVLTQQLELYKEKVWVFEMTKGDNATFLNEFIEADSKARHLERDLQTQFIHDRDIIQDLEQKQDNLQLSIVELKRQIVELQKTQTILKRKMSENEDKYHDTVLYLEAKAKENENVVLKIGRSLQAMFMLGPKPLDTEDILDDATKSQKKMDNKFKDPIAIKKKQNVRIIDYNKLNALYEDFVPQKELSAEQKYFSSTLYLLKILQMRVKPILHELHLNFEIFQKRFSEDIKVMKDVFDSTESALSATWKQNELLNDQLLEAKIKHEIECCVLLSHECVNNNVQDEIEKIQRDSIEI</sequence>
<keyword evidence="1" id="KW-0863">Zinc-finger</keyword>
<feature type="domain" description="CCHC-type" evidence="4">
    <location>
        <begin position="59"/>
        <end position="74"/>
    </location>
</feature>
<dbReference type="InterPro" id="IPR001878">
    <property type="entry name" value="Znf_CCHC"/>
</dbReference>
<evidence type="ECO:0000256" key="1">
    <source>
        <dbReference type="PROSITE-ProRule" id="PRU00047"/>
    </source>
</evidence>
<gene>
    <name evidence="5" type="ORF">Tco_1002572</name>
</gene>
<keyword evidence="1" id="KW-0862">Zinc</keyword>
<dbReference type="Gene3D" id="4.10.60.10">
    <property type="entry name" value="Zinc finger, CCHC-type"/>
    <property type="match status" value="1"/>
</dbReference>
<evidence type="ECO:0000313" key="6">
    <source>
        <dbReference type="Proteomes" id="UP001151760"/>
    </source>
</evidence>
<dbReference type="Proteomes" id="UP001151760">
    <property type="component" value="Unassembled WGS sequence"/>
</dbReference>
<dbReference type="SMART" id="SM00343">
    <property type="entry name" value="ZnF_C2HC"/>
    <property type="match status" value="1"/>
</dbReference>